<dbReference type="Proteomes" id="UP001152795">
    <property type="component" value="Unassembled WGS sequence"/>
</dbReference>
<name>A0A6S7KXE2_PARCT</name>
<evidence type="ECO:0000313" key="3">
    <source>
        <dbReference type="Proteomes" id="UP001152795"/>
    </source>
</evidence>
<sequence>MDQSKTDIPNVRRICKSTANLQKLRTHLTGAIVHSGLCPMGKFYLGFFDVFQWDHDSNLTNNIILQTLEIVNRRYRLPPVFHLQLDNCWRENKLKQTCFYVVVSFGCVINF</sequence>
<reference evidence="2" key="1">
    <citation type="submission" date="2020-04" db="EMBL/GenBank/DDBJ databases">
        <authorList>
            <person name="Alioto T."/>
            <person name="Alioto T."/>
            <person name="Gomez Garrido J."/>
        </authorList>
    </citation>
    <scope>NUCLEOTIDE SEQUENCE</scope>
    <source>
        <strain evidence="2">A484AB</strain>
    </source>
</reference>
<dbReference type="EMBL" id="CACRXK020041490">
    <property type="protein sequence ID" value="CAB4045731.1"/>
    <property type="molecule type" value="Genomic_DNA"/>
</dbReference>
<dbReference type="AlphaFoldDB" id="A0A6S7KXE2"/>
<proteinExistence type="predicted"/>
<dbReference type="Pfam" id="PF25273">
    <property type="entry name" value="DUF7869"/>
    <property type="match status" value="1"/>
</dbReference>
<comment type="caution">
    <text evidence="2">The sequence shown here is derived from an EMBL/GenBank/DDBJ whole genome shotgun (WGS) entry which is preliminary data.</text>
</comment>
<feature type="domain" description="DUF7869" evidence="1">
    <location>
        <begin position="16"/>
        <end position="98"/>
    </location>
</feature>
<organism evidence="2 3">
    <name type="scientific">Paramuricea clavata</name>
    <name type="common">Red gorgonian</name>
    <name type="synonym">Violescent sea-whip</name>
    <dbReference type="NCBI Taxonomy" id="317549"/>
    <lineage>
        <taxon>Eukaryota</taxon>
        <taxon>Metazoa</taxon>
        <taxon>Cnidaria</taxon>
        <taxon>Anthozoa</taxon>
        <taxon>Octocorallia</taxon>
        <taxon>Malacalcyonacea</taxon>
        <taxon>Plexauridae</taxon>
        <taxon>Paramuricea</taxon>
    </lineage>
</organism>
<accession>A0A6S7KXE2</accession>
<dbReference type="PANTHER" id="PTHR33153">
    <property type="entry name" value="MYND-TYPE DOMAIN-CONTAINING PROTEIN"/>
    <property type="match status" value="1"/>
</dbReference>
<dbReference type="PANTHER" id="PTHR33153:SF3">
    <property type="entry name" value="TRAFFICKING PROTEIN PARTICLE COMPLEX SUBUNIT 11 DOMAIN-CONTAINING PROTEIN"/>
    <property type="match status" value="1"/>
</dbReference>
<gene>
    <name evidence="2" type="ORF">PACLA_8A085487</name>
</gene>
<dbReference type="OrthoDB" id="5984528at2759"/>
<protein>
    <recommendedName>
        <fullName evidence="1">DUF7869 domain-containing protein</fullName>
    </recommendedName>
</protein>
<dbReference type="InterPro" id="IPR057191">
    <property type="entry name" value="DUF7869"/>
</dbReference>
<keyword evidence="3" id="KW-1185">Reference proteome</keyword>
<evidence type="ECO:0000259" key="1">
    <source>
        <dbReference type="Pfam" id="PF25273"/>
    </source>
</evidence>
<evidence type="ECO:0000313" key="2">
    <source>
        <dbReference type="EMBL" id="CAB4045731.1"/>
    </source>
</evidence>